<comment type="caution">
    <text evidence="3">The sequence shown here is derived from an EMBL/GenBank/DDBJ whole genome shotgun (WGS) entry which is preliminary data.</text>
</comment>
<dbReference type="Proteomes" id="UP000635071">
    <property type="component" value="Unassembled WGS sequence"/>
</dbReference>
<dbReference type="Gene3D" id="3.90.180.10">
    <property type="entry name" value="Medium-chain alcohol dehydrogenases, catalytic domain"/>
    <property type="match status" value="1"/>
</dbReference>
<dbReference type="PANTHER" id="PTHR43205">
    <property type="entry name" value="PROSTAGLANDIN REDUCTASE"/>
    <property type="match status" value="1"/>
</dbReference>
<dbReference type="SUPFAM" id="SSF50129">
    <property type="entry name" value="GroES-like"/>
    <property type="match status" value="1"/>
</dbReference>
<feature type="domain" description="Enoyl reductase (ER)" evidence="2">
    <location>
        <begin position="51"/>
        <end position="334"/>
    </location>
</feature>
<reference evidence="3" key="1">
    <citation type="journal article" date="2014" name="Int. J. Syst. Evol. Microbiol.">
        <title>Complete genome sequence of Corynebacterium casei LMG S-19264T (=DSM 44701T), isolated from a smear-ripened cheese.</title>
        <authorList>
            <consortium name="US DOE Joint Genome Institute (JGI-PGF)"/>
            <person name="Walter F."/>
            <person name="Albersmeier A."/>
            <person name="Kalinowski J."/>
            <person name="Ruckert C."/>
        </authorList>
    </citation>
    <scope>NUCLEOTIDE SEQUENCE</scope>
    <source>
        <strain evidence="3">CGMCC 1.15519</strain>
    </source>
</reference>
<dbReference type="AlphaFoldDB" id="A0A917E6G1"/>
<evidence type="ECO:0000313" key="3">
    <source>
        <dbReference type="EMBL" id="GGE09374.1"/>
    </source>
</evidence>
<evidence type="ECO:0000259" key="2">
    <source>
        <dbReference type="SMART" id="SM00829"/>
    </source>
</evidence>
<dbReference type="InterPro" id="IPR036291">
    <property type="entry name" value="NAD(P)-bd_dom_sf"/>
</dbReference>
<evidence type="ECO:0000313" key="4">
    <source>
        <dbReference type="Proteomes" id="UP000635071"/>
    </source>
</evidence>
<dbReference type="Pfam" id="PF00107">
    <property type="entry name" value="ADH_zinc_N"/>
    <property type="match status" value="1"/>
</dbReference>
<proteinExistence type="predicted"/>
<evidence type="ECO:0000256" key="1">
    <source>
        <dbReference type="ARBA" id="ARBA00023002"/>
    </source>
</evidence>
<dbReference type="SUPFAM" id="SSF51735">
    <property type="entry name" value="NAD(P)-binding Rossmann-fold domains"/>
    <property type="match status" value="1"/>
</dbReference>
<dbReference type="SMART" id="SM00829">
    <property type="entry name" value="PKS_ER"/>
    <property type="match status" value="1"/>
</dbReference>
<accession>A0A917E6G1</accession>
<dbReference type="InterPro" id="IPR013149">
    <property type="entry name" value="ADH-like_C"/>
</dbReference>
<dbReference type="CDD" id="cd05288">
    <property type="entry name" value="PGDH"/>
    <property type="match status" value="1"/>
</dbReference>
<keyword evidence="4" id="KW-1185">Reference proteome</keyword>
<keyword evidence="1" id="KW-0560">Oxidoreductase</keyword>
<dbReference type="FunFam" id="3.40.50.720:FF:000121">
    <property type="entry name" value="Prostaglandin reductase 2"/>
    <property type="match status" value="1"/>
</dbReference>
<dbReference type="PANTHER" id="PTHR43205:SF7">
    <property type="entry name" value="PROSTAGLANDIN REDUCTASE 1"/>
    <property type="match status" value="1"/>
</dbReference>
<dbReference type="InterPro" id="IPR011032">
    <property type="entry name" value="GroES-like_sf"/>
</dbReference>
<reference evidence="3" key="2">
    <citation type="submission" date="2020-09" db="EMBL/GenBank/DDBJ databases">
        <authorList>
            <person name="Sun Q."/>
            <person name="Zhou Y."/>
        </authorList>
    </citation>
    <scope>NUCLEOTIDE SEQUENCE</scope>
    <source>
        <strain evidence="3">CGMCC 1.15519</strain>
    </source>
</reference>
<sequence>MSPREMERIVLVRHIDGAPSPDDFRIERVAIPELADGQFLARNQFVSCDPGTRSRLSPGASYAPPLQPGAPVDGFSVGEVIESRNEHFAVGDKVALTGWATHVVSNGRGYAVKLPDLGVPESLWIGILGVPGMTAWFGLKRVAQLQAGERVLVTSAAGPVGATAGQLAKLWGASEVVGIAGGPEKCQWLTQVAGFDRAIDYKAPDFEGQFAAAAEGGYDVMFDNVGNAMIDRALPVMKMRGRIVVSGQVADYNTPVDKVPGLKHTAQFIARRLRMEGLVVFDDLPGFSAAQAELATMIGDGRVRYREEIFEGLASLPAAFCGLFTGASFGRRVIRVG</sequence>
<dbReference type="InterPro" id="IPR041694">
    <property type="entry name" value="ADH_N_2"/>
</dbReference>
<dbReference type="InterPro" id="IPR045010">
    <property type="entry name" value="MDR_fam"/>
</dbReference>
<dbReference type="Pfam" id="PF16884">
    <property type="entry name" value="ADH_N_2"/>
    <property type="match status" value="1"/>
</dbReference>
<gene>
    <name evidence="3" type="ORF">GCM10011529_14670</name>
</gene>
<dbReference type="Gene3D" id="3.40.50.720">
    <property type="entry name" value="NAD(P)-binding Rossmann-like Domain"/>
    <property type="match status" value="1"/>
</dbReference>
<dbReference type="RefSeq" id="WP_243450616.1">
    <property type="nucleotide sequence ID" value="NZ_BMJM01000004.1"/>
</dbReference>
<dbReference type="EMBL" id="BMJM01000004">
    <property type="protein sequence ID" value="GGE09374.1"/>
    <property type="molecule type" value="Genomic_DNA"/>
</dbReference>
<dbReference type="InterPro" id="IPR020843">
    <property type="entry name" value="ER"/>
</dbReference>
<name>A0A917E6G1_9SPHN</name>
<protein>
    <submittedName>
        <fullName evidence="3">NADP-dependent oxidoreductase</fullName>
    </submittedName>
</protein>
<dbReference type="GO" id="GO:0016628">
    <property type="term" value="F:oxidoreductase activity, acting on the CH-CH group of donors, NAD or NADP as acceptor"/>
    <property type="evidence" value="ECO:0007669"/>
    <property type="project" value="InterPro"/>
</dbReference>
<organism evidence="3 4">
    <name type="scientific">Sandarakinorhabdus glacialis</name>
    <dbReference type="NCBI Taxonomy" id="1614636"/>
    <lineage>
        <taxon>Bacteria</taxon>
        <taxon>Pseudomonadati</taxon>
        <taxon>Pseudomonadota</taxon>
        <taxon>Alphaproteobacteria</taxon>
        <taxon>Sphingomonadales</taxon>
        <taxon>Sphingosinicellaceae</taxon>
        <taxon>Sandarakinorhabdus</taxon>
    </lineage>
</organism>